<name>A0ABN3C418_9ACTN</name>
<evidence type="ECO:0000313" key="1">
    <source>
        <dbReference type="EMBL" id="GAA2204038.1"/>
    </source>
</evidence>
<organism evidence="1 2">
    <name type="scientific">Nonomuraea monospora</name>
    <dbReference type="NCBI Taxonomy" id="568818"/>
    <lineage>
        <taxon>Bacteria</taxon>
        <taxon>Bacillati</taxon>
        <taxon>Actinomycetota</taxon>
        <taxon>Actinomycetes</taxon>
        <taxon>Streptosporangiales</taxon>
        <taxon>Streptosporangiaceae</taxon>
        <taxon>Nonomuraea</taxon>
    </lineage>
</organism>
<reference evidence="1 2" key="1">
    <citation type="journal article" date="2019" name="Int. J. Syst. Evol. Microbiol.">
        <title>The Global Catalogue of Microorganisms (GCM) 10K type strain sequencing project: providing services to taxonomists for standard genome sequencing and annotation.</title>
        <authorList>
            <consortium name="The Broad Institute Genomics Platform"/>
            <consortium name="The Broad Institute Genome Sequencing Center for Infectious Disease"/>
            <person name="Wu L."/>
            <person name="Ma J."/>
        </authorList>
    </citation>
    <scope>NUCLEOTIDE SEQUENCE [LARGE SCALE GENOMIC DNA]</scope>
    <source>
        <strain evidence="1 2">JCM 16114</strain>
    </source>
</reference>
<evidence type="ECO:0000313" key="2">
    <source>
        <dbReference type="Proteomes" id="UP001499843"/>
    </source>
</evidence>
<dbReference type="EMBL" id="BAAAQX010000001">
    <property type="protein sequence ID" value="GAA2204038.1"/>
    <property type="molecule type" value="Genomic_DNA"/>
</dbReference>
<dbReference type="Proteomes" id="UP001499843">
    <property type="component" value="Unassembled WGS sequence"/>
</dbReference>
<sequence length="168" mass="18568">MCRERAAEAPVGAGRGMPVRQVTVWAAADHGSPVRLMTVRAAAEQVSPARQVTVRAAAYQPSEVELRRDGDAAGVRRRAWVAEVTLGRYPARMIFQPDRRGIGWHPRPQRGFGPSTVRARWPAQTSHRSLWFTPALGKYSVLDDKSVSVPTECGAIQRLPQLEETPYA</sequence>
<keyword evidence="2" id="KW-1185">Reference proteome</keyword>
<protein>
    <submittedName>
        <fullName evidence="1">Uncharacterized protein</fullName>
    </submittedName>
</protein>
<comment type="caution">
    <text evidence="1">The sequence shown here is derived from an EMBL/GenBank/DDBJ whole genome shotgun (WGS) entry which is preliminary data.</text>
</comment>
<accession>A0ABN3C418</accession>
<gene>
    <name evidence="1" type="ORF">GCM10009850_001460</name>
</gene>
<proteinExistence type="predicted"/>